<dbReference type="RefSeq" id="WP_133610106.1">
    <property type="nucleotide sequence ID" value="NZ_SNZC01000004.1"/>
</dbReference>
<feature type="domain" description="IgGFc-binding protein N-terminal" evidence="1">
    <location>
        <begin position="137"/>
        <end position="433"/>
    </location>
</feature>
<dbReference type="InterPro" id="IPR026341">
    <property type="entry name" value="T9SS_type_B"/>
</dbReference>
<evidence type="ECO:0000313" key="2">
    <source>
        <dbReference type="EMBL" id="TWH94255.1"/>
    </source>
</evidence>
<dbReference type="Pfam" id="PF17517">
    <property type="entry name" value="IgGFc_binding"/>
    <property type="match status" value="1"/>
</dbReference>
<dbReference type="Proteomes" id="UP000315312">
    <property type="component" value="Unassembled WGS sequence"/>
</dbReference>
<gene>
    <name evidence="2" type="ORF">IP97_01813</name>
</gene>
<name>A0A562KG66_9FLAO</name>
<dbReference type="NCBIfam" id="TIGR04131">
    <property type="entry name" value="Bac_Flav_CTERM"/>
    <property type="match status" value="1"/>
</dbReference>
<sequence length="1157" mass="124685">MKNLLIKLFFILFINFGFSQLSNKHWLPPLHCRDASSVADHYLYLSTQETTPFQVTVTDGAGNPFGASPYTISAGAPLTIDIGFGQNTKMFVGQENVNIVLSDSGIILEGQKDFYVSFRVRSTNHAEMLVSKGKPGIGTSFRLGHIINESADPRKSFVTSVMATEDNTNITLSDYDPNVIFTTSTGIINVASQSFSLNAGQSIIFTGYSDTFENLDGAIGALISSDKPVAVNSGNALGGIELNYADFALDQIVSASQIGNEYIFIEGNGLATMELPLIVANEDNTEIFVNGSPTPNATINAGDYFLVDNSFYQGTTNRNIYVRTSKNVYAYQLLGGGNDTATAGLNFIPPLSCFFQNSVNIPDVNVIGGTSYIADLMVLTYASASLTLNGSTISSAQAQAVLGNTDWVTYRISGVSGNVNIESTGPLAVGVFGYGSNPNNPNQGITSGFAGYYSGFGSNPEDTDVAVCSNETVNLFEAITGNPGENGTWTVPAGGAPLNNDIFNPTINIPGEYIYQFTKDCNSSPTTIPVKVNVTIQQAPNAGTSLTYSTCVNANSFDLFTLLGTTTTTGGTWSSALASGTSIFNPALDSSGVYTYTIPESGACPAVSASVTITNNPIPTAPVISNFSLCDNNLDGDDTNGFVTFDLTQKSNEISTLIPGYNITYHTDLSEAIAGSNSITSIYETNRIIYVRLTNTTNGCYFTVTFNLVVNPKPVVNAIVTLKQCDTDTDANTIFNLTQANVLISTDSNLTFSYHNSLTGANNNNDLVTNEVAFNAANGSTVWARITNSNGCFRTSRVNLVVSATTVPQTYRYTIDDVCDDYLNATDPNGDGIGYFNLTEIEPALTNQFPTGQSYTFTYYLNQNDAETEQNAITDINNFRNTVANNQLIWVRIESNLFECAGLGPFLELIVNPLPDTNLGDDFVICIDPVTGIGSQTINATPITPGNYSYAWTPANPSGNISTYNITTPGTYEVTVTNLDTSCSFTDSVEATFSSEPASVTAELLTPAFSTGLATIQAVAIGGFGIYEFSLNGIDWQPSPVFSNLPNGSYTIYVRDIQGCGLLLTNTIQTITYPNYFTPNGDGYNDRWNINLPEEYQGLISIYDRYGKLMKQMSPDSLGWDGTFNGELLPSTDYWFKVEYNEDNIRKEFKSHFSLKR</sequence>
<proteinExistence type="predicted"/>
<protein>
    <submittedName>
        <fullName evidence="2">Gliding motility-associated-like protein</fullName>
    </submittedName>
</protein>
<reference evidence="2 3" key="1">
    <citation type="journal article" date="2015" name="Stand. Genomic Sci.">
        <title>Genomic Encyclopedia of Bacterial and Archaeal Type Strains, Phase III: the genomes of soil and plant-associated and newly described type strains.</title>
        <authorList>
            <person name="Whitman W.B."/>
            <person name="Woyke T."/>
            <person name="Klenk H.P."/>
            <person name="Zhou Y."/>
            <person name="Lilburn T.G."/>
            <person name="Beck B.J."/>
            <person name="De Vos P."/>
            <person name="Vandamme P."/>
            <person name="Eisen J.A."/>
            <person name="Garrity G."/>
            <person name="Hugenholtz P."/>
            <person name="Kyrpides N.C."/>
        </authorList>
    </citation>
    <scope>NUCLEOTIDE SEQUENCE [LARGE SCALE GENOMIC DNA]</scope>
    <source>
        <strain evidence="2 3">CGMCC 1.6844</strain>
    </source>
</reference>
<dbReference type="InterPro" id="IPR035234">
    <property type="entry name" value="IgGFc-bd_N"/>
</dbReference>
<organism evidence="2 3">
    <name type="scientific">Flavobacterium cheniae</name>
    <dbReference type="NCBI Taxonomy" id="295428"/>
    <lineage>
        <taxon>Bacteria</taxon>
        <taxon>Pseudomonadati</taxon>
        <taxon>Bacteroidota</taxon>
        <taxon>Flavobacteriia</taxon>
        <taxon>Flavobacteriales</taxon>
        <taxon>Flavobacteriaceae</taxon>
        <taxon>Flavobacterium</taxon>
    </lineage>
</organism>
<dbReference type="OrthoDB" id="9765926at2"/>
<evidence type="ECO:0000313" key="3">
    <source>
        <dbReference type="Proteomes" id="UP000315312"/>
    </source>
</evidence>
<evidence type="ECO:0000259" key="1">
    <source>
        <dbReference type="Pfam" id="PF17517"/>
    </source>
</evidence>
<accession>A0A562KG66</accession>
<dbReference type="AlphaFoldDB" id="A0A562KG66"/>
<comment type="caution">
    <text evidence="2">The sequence shown here is derived from an EMBL/GenBank/DDBJ whole genome shotgun (WGS) entry which is preliminary data.</text>
</comment>
<keyword evidence="3" id="KW-1185">Reference proteome</keyword>
<dbReference type="EMBL" id="VLKM01000006">
    <property type="protein sequence ID" value="TWH94255.1"/>
    <property type="molecule type" value="Genomic_DNA"/>
</dbReference>
<dbReference type="Pfam" id="PF13585">
    <property type="entry name" value="CHU_C"/>
    <property type="match status" value="1"/>
</dbReference>